<dbReference type="STRING" id="1122192.SAMN02745673_04362"/>
<dbReference type="Gene3D" id="3.10.310.10">
    <property type="entry name" value="Diaminopimelate Epimerase, Chain A, domain 1"/>
    <property type="match status" value="2"/>
</dbReference>
<keyword evidence="5" id="KW-1185">Reference proteome</keyword>
<dbReference type="AlphaFoldDB" id="A0A1T4T2R2"/>
<dbReference type="Pfam" id="PF02567">
    <property type="entry name" value="PhzC-PhzF"/>
    <property type="match status" value="1"/>
</dbReference>
<dbReference type="SUPFAM" id="SSF54506">
    <property type="entry name" value="Diaminopimelate epimerase-like"/>
    <property type="match status" value="1"/>
</dbReference>
<evidence type="ECO:0000256" key="2">
    <source>
        <dbReference type="ARBA" id="ARBA00023235"/>
    </source>
</evidence>
<dbReference type="OrthoDB" id="9788221at2"/>
<sequence>MPRFRVVDAFTDQPFGGNPAAVLVLDEPYEDSWAQRVAAEFNLSETAFLRPLDGDGADYELRWFTPRTEVALCGHATLASAHALLEDGVSGPIRFATRHSGTLTVTHRDGRLWMDFPVNPAEAVAEPEGLADALGVRPLRVSSGRTDDIVVEVADEQTVRGLTPDLTALRAMPCRGVTVTALADPDRPYAFVSRFFAPRVGVPEDPVTGSAHTVLAPYWAERIGRTSFDAFQCSARGGLLSIELPAGAPDRVHIGGGAVTVSEGELRV</sequence>
<gene>
    <name evidence="4" type="ORF">SAMN02745673_04362</name>
</gene>
<dbReference type="GO" id="GO:0016853">
    <property type="term" value="F:isomerase activity"/>
    <property type="evidence" value="ECO:0007669"/>
    <property type="project" value="UniProtKB-KW"/>
</dbReference>
<protein>
    <submittedName>
        <fullName evidence="4">Phenazine biosynthesis protein PhzF family</fullName>
    </submittedName>
</protein>
<dbReference type="NCBIfam" id="TIGR00654">
    <property type="entry name" value="PhzF_family"/>
    <property type="match status" value="1"/>
</dbReference>
<dbReference type="RefSeq" id="WP_078763599.1">
    <property type="nucleotide sequence ID" value="NZ_FUWS01000013.1"/>
</dbReference>
<dbReference type="Proteomes" id="UP000190637">
    <property type="component" value="Unassembled WGS sequence"/>
</dbReference>
<dbReference type="PIRSF" id="PIRSF016184">
    <property type="entry name" value="PhzC_PhzF"/>
    <property type="match status" value="1"/>
</dbReference>
<proteinExistence type="inferred from homology"/>
<evidence type="ECO:0000313" key="4">
    <source>
        <dbReference type="EMBL" id="SKA34722.1"/>
    </source>
</evidence>
<evidence type="ECO:0000256" key="3">
    <source>
        <dbReference type="PIRSR" id="PIRSR016184-1"/>
    </source>
</evidence>
<evidence type="ECO:0000313" key="5">
    <source>
        <dbReference type="Proteomes" id="UP000190637"/>
    </source>
</evidence>
<dbReference type="EMBL" id="FUWS01000013">
    <property type="protein sequence ID" value="SKA34722.1"/>
    <property type="molecule type" value="Genomic_DNA"/>
</dbReference>
<dbReference type="PANTHER" id="PTHR13774:SF17">
    <property type="entry name" value="PHENAZINE BIOSYNTHESIS-LIKE DOMAIN-CONTAINING PROTEIN"/>
    <property type="match status" value="1"/>
</dbReference>
<accession>A0A1T4T2R2</accession>
<dbReference type="InterPro" id="IPR003719">
    <property type="entry name" value="Phenazine_PhzF-like"/>
</dbReference>
<dbReference type="GO" id="GO:0005737">
    <property type="term" value="C:cytoplasm"/>
    <property type="evidence" value="ECO:0007669"/>
    <property type="project" value="TreeGrafter"/>
</dbReference>
<name>A0A1T4T2R2_9ACTN</name>
<dbReference type="PANTHER" id="PTHR13774">
    <property type="entry name" value="PHENAZINE BIOSYNTHESIS PROTEIN"/>
    <property type="match status" value="1"/>
</dbReference>
<feature type="active site" evidence="3">
    <location>
        <position position="45"/>
    </location>
</feature>
<comment type="similarity">
    <text evidence="1">Belongs to the PhzF family.</text>
</comment>
<reference evidence="4 5" key="1">
    <citation type="submission" date="2017-02" db="EMBL/GenBank/DDBJ databases">
        <authorList>
            <person name="Peterson S.W."/>
        </authorList>
    </citation>
    <scope>NUCLEOTIDE SEQUENCE [LARGE SCALE GENOMIC DNA]</scope>
    <source>
        <strain evidence="4 5">DSM 45154</strain>
    </source>
</reference>
<organism evidence="4 5">
    <name type="scientific">Marinactinospora thermotolerans DSM 45154</name>
    <dbReference type="NCBI Taxonomy" id="1122192"/>
    <lineage>
        <taxon>Bacteria</taxon>
        <taxon>Bacillati</taxon>
        <taxon>Actinomycetota</taxon>
        <taxon>Actinomycetes</taxon>
        <taxon>Streptosporangiales</taxon>
        <taxon>Nocardiopsidaceae</taxon>
        <taxon>Marinactinospora</taxon>
    </lineage>
</organism>
<evidence type="ECO:0000256" key="1">
    <source>
        <dbReference type="ARBA" id="ARBA00008270"/>
    </source>
</evidence>
<keyword evidence="2" id="KW-0413">Isomerase</keyword>